<dbReference type="RefSeq" id="WP_379023784.1">
    <property type="nucleotide sequence ID" value="NZ_JBHUGY010000041.1"/>
</dbReference>
<dbReference type="Proteomes" id="UP001597349">
    <property type="component" value="Unassembled WGS sequence"/>
</dbReference>
<dbReference type="InterPro" id="IPR053164">
    <property type="entry name" value="IS1016-like_transposase"/>
</dbReference>
<dbReference type="SMART" id="SM01126">
    <property type="entry name" value="DDE_Tnp_IS1595"/>
    <property type="match status" value="1"/>
</dbReference>
<feature type="domain" description="ISXO2-like transposase" evidence="1">
    <location>
        <begin position="133"/>
        <end position="279"/>
    </location>
</feature>
<dbReference type="PANTHER" id="PTHR47163">
    <property type="entry name" value="DDE_TNP_IS1595 DOMAIN-CONTAINING PROTEIN"/>
    <property type="match status" value="1"/>
</dbReference>
<gene>
    <name evidence="2" type="ORF">ACFSQT_26720</name>
</gene>
<proteinExistence type="predicted"/>
<evidence type="ECO:0000313" key="3">
    <source>
        <dbReference type="Proteomes" id="UP001597349"/>
    </source>
</evidence>
<dbReference type="InterPro" id="IPR024442">
    <property type="entry name" value="Transposase_Zn_ribbon"/>
</dbReference>
<evidence type="ECO:0000313" key="2">
    <source>
        <dbReference type="EMBL" id="MFD2056540.1"/>
    </source>
</evidence>
<organism evidence="2 3">
    <name type="scientific">Mesorhizobium calcicola</name>
    <dbReference type="NCBI Taxonomy" id="1300310"/>
    <lineage>
        <taxon>Bacteria</taxon>
        <taxon>Pseudomonadati</taxon>
        <taxon>Pseudomonadota</taxon>
        <taxon>Alphaproteobacteria</taxon>
        <taxon>Hyphomicrobiales</taxon>
        <taxon>Phyllobacteriaceae</taxon>
        <taxon>Mesorhizobium</taxon>
    </lineage>
</organism>
<dbReference type="NCBIfam" id="NF033547">
    <property type="entry name" value="transpos_IS1595"/>
    <property type="match status" value="1"/>
</dbReference>
<reference evidence="3" key="1">
    <citation type="journal article" date="2019" name="Int. J. Syst. Evol. Microbiol.">
        <title>The Global Catalogue of Microorganisms (GCM) 10K type strain sequencing project: providing services to taxonomists for standard genome sequencing and annotation.</title>
        <authorList>
            <consortium name="The Broad Institute Genomics Platform"/>
            <consortium name="The Broad Institute Genome Sequencing Center for Infectious Disease"/>
            <person name="Wu L."/>
            <person name="Ma J."/>
        </authorList>
    </citation>
    <scope>NUCLEOTIDE SEQUENCE [LARGE SCALE GENOMIC DNA]</scope>
    <source>
        <strain evidence="3">CGMCC 1.16226</strain>
    </source>
</reference>
<sequence length="295" mass="33493">MNKSKAPLFSVRDFFARFPDDEACLQHIMDVRFGMKHPCRKCLNVSTFHRLSGVRAFACSYCGDHVHPTAGTVFEDTRTPLQSWFYAIYLFVTTRHGVSGKELQRQLGVTYKTAWRMGMKIRELIGSLQDFDMLQGHVELDEAYVGGYRAGKRGRGAAGKTIVMGMKERGGDMRAVVIPNVKKSTLRDVTLRNVEAGSVVSTDELMSYGLLEGDGYVHGSVPHGEKIWSAYDYRTGETHSTNHVESFWKLFKVSVRSTHIHVSAKYMDRYLAEFTFRSNHRVMQNAMFDLIVARV</sequence>
<accession>A0ABW4WIZ4</accession>
<protein>
    <submittedName>
        <fullName evidence="2">IS1595 family transposase</fullName>
    </submittedName>
</protein>
<evidence type="ECO:0000259" key="1">
    <source>
        <dbReference type="SMART" id="SM01126"/>
    </source>
</evidence>
<dbReference type="PANTHER" id="PTHR47163:SF2">
    <property type="entry name" value="SI:DKEY-17M8.2"/>
    <property type="match status" value="1"/>
</dbReference>
<keyword evidence="3" id="KW-1185">Reference proteome</keyword>
<dbReference type="EMBL" id="JBHUGY010000041">
    <property type="protein sequence ID" value="MFD2056540.1"/>
    <property type="molecule type" value="Genomic_DNA"/>
</dbReference>
<dbReference type="InterPro" id="IPR024445">
    <property type="entry name" value="Tnp_ISXO2-like"/>
</dbReference>
<dbReference type="Pfam" id="PF12762">
    <property type="entry name" value="DDE_Tnp_IS1595"/>
    <property type="match status" value="1"/>
</dbReference>
<dbReference type="Pfam" id="PF12760">
    <property type="entry name" value="Zn_ribbon_IS1595"/>
    <property type="match status" value="1"/>
</dbReference>
<name>A0ABW4WIZ4_9HYPH</name>
<comment type="caution">
    <text evidence="2">The sequence shown here is derived from an EMBL/GenBank/DDBJ whole genome shotgun (WGS) entry which is preliminary data.</text>
</comment>